<dbReference type="GO" id="GO:0003682">
    <property type="term" value="F:chromatin binding"/>
    <property type="evidence" value="ECO:0007669"/>
    <property type="project" value="TreeGrafter"/>
</dbReference>
<dbReference type="AlphaFoldDB" id="A0A0D6ENZ5"/>
<sequence length="436" mass="47977">MSSQKTSKTDLLVRPPFPPRLLHIPTTPARYATYEFLNPIQSERDLPMILDAELGLPLEYGKPKAGGRLDAEYWLGNRDTIAPKGAAPPLADEDAFLLEDPTSRTGATNAASSMPNVLSMPGTPGGSGAAGAMESKKVDGVSWLRRTEYLSSEAGVGGNKAINSGFGTPKRTPLAQIGPQDRDSRARFIASTFSTAHTPLTELRHPTKPHLVAEEAFDFLPDGDLWANQYDLIRFGEDPATKTGASPNPRLPRAIFRDLSDLPEGDQRVAFYLPQDDATATKYTKQRLDGGESGEDTFDFRWIRDYETTSTRPLQHEYIVSFDAGPDATEAEAKVKPRATGARRKGAYYAPVGSVLALRKRRPRKGEDPRVFPPEADEELQFWDGITVQLMHKESVLDEQGLQEWQGYKDEVERPPMYLVQESGAAEESKVANGTA</sequence>
<keyword evidence="6" id="KW-1185">Reference proteome</keyword>
<dbReference type="EMBL" id="CENE01000015">
    <property type="protein sequence ID" value="CEQ41533.1"/>
    <property type="molecule type" value="Genomic_DNA"/>
</dbReference>
<dbReference type="Proteomes" id="UP000243876">
    <property type="component" value="Unassembled WGS sequence"/>
</dbReference>
<keyword evidence="3" id="KW-0539">Nucleus</keyword>
<comment type="similarity">
    <text evidence="2">Belongs to the PAF1 family.</text>
</comment>
<evidence type="ECO:0000256" key="4">
    <source>
        <dbReference type="SAM" id="MobiDB-lite"/>
    </source>
</evidence>
<protein>
    <submittedName>
        <fullName evidence="5">SPOSA6832_03257-mRNA-1:cds</fullName>
    </submittedName>
</protein>
<evidence type="ECO:0000256" key="2">
    <source>
        <dbReference type="ARBA" id="ARBA00007560"/>
    </source>
</evidence>
<evidence type="ECO:0000313" key="6">
    <source>
        <dbReference type="Proteomes" id="UP000243876"/>
    </source>
</evidence>
<dbReference type="OrthoDB" id="10260285at2759"/>
<dbReference type="InterPro" id="IPR007133">
    <property type="entry name" value="RNA_pol_II-assoc_Paf1"/>
</dbReference>
<reference evidence="6" key="1">
    <citation type="submission" date="2015-02" db="EMBL/GenBank/DDBJ databases">
        <authorList>
            <person name="Gon?alves P."/>
        </authorList>
    </citation>
    <scope>NUCLEOTIDE SEQUENCE [LARGE SCALE GENOMIC DNA]</scope>
</reference>
<dbReference type="PANTHER" id="PTHR23188">
    <property type="entry name" value="RNA POLYMERASE II-ASSOCIATED FACTOR 1 HOMOLOG"/>
    <property type="match status" value="1"/>
</dbReference>
<feature type="region of interest" description="Disordered" evidence="4">
    <location>
        <begin position="161"/>
        <end position="181"/>
    </location>
</feature>
<comment type="subcellular location">
    <subcellularLocation>
        <location evidence="1">Nucleus</location>
    </subcellularLocation>
</comment>
<evidence type="ECO:0000313" key="5">
    <source>
        <dbReference type="EMBL" id="CEQ41533.1"/>
    </source>
</evidence>
<proteinExistence type="inferred from homology"/>
<accession>A0A0D6ENZ5</accession>
<dbReference type="Pfam" id="PF03985">
    <property type="entry name" value="Paf1"/>
    <property type="match status" value="1"/>
</dbReference>
<evidence type="ECO:0000256" key="1">
    <source>
        <dbReference type="ARBA" id="ARBA00004123"/>
    </source>
</evidence>
<name>A0A0D6ENZ5_SPOSA</name>
<gene>
    <name evidence="5" type="primary">SPOSA6832_03257</name>
</gene>
<organism evidence="5 6">
    <name type="scientific">Sporidiobolus salmonicolor</name>
    <name type="common">Yeast-like fungus</name>
    <name type="synonym">Sporobolomyces salmonicolor</name>
    <dbReference type="NCBI Taxonomy" id="5005"/>
    <lineage>
        <taxon>Eukaryota</taxon>
        <taxon>Fungi</taxon>
        <taxon>Dikarya</taxon>
        <taxon>Basidiomycota</taxon>
        <taxon>Pucciniomycotina</taxon>
        <taxon>Microbotryomycetes</taxon>
        <taxon>Sporidiobolales</taxon>
        <taxon>Sporidiobolaceae</taxon>
        <taxon>Sporobolomyces</taxon>
    </lineage>
</organism>
<dbReference type="GO" id="GO:0000993">
    <property type="term" value="F:RNA polymerase II complex binding"/>
    <property type="evidence" value="ECO:0007669"/>
    <property type="project" value="TreeGrafter"/>
</dbReference>
<dbReference type="GO" id="GO:0016593">
    <property type="term" value="C:Cdc73/Paf1 complex"/>
    <property type="evidence" value="ECO:0007669"/>
    <property type="project" value="InterPro"/>
</dbReference>
<dbReference type="GO" id="GO:0006368">
    <property type="term" value="P:transcription elongation by RNA polymerase II"/>
    <property type="evidence" value="ECO:0007669"/>
    <property type="project" value="InterPro"/>
</dbReference>
<dbReference type="PANTHER" id="PTHR23188:SF12">
    <property type="entry name" value="RNA POLYMERASE II-ASSOCIATED FACTOR 1 HOMOLOG"/>
    <property type="match status" value="1"/>
</dbReference>
<evidence type="ECO:0000256" key="3">
    <source>
        <dbReference type="ARBA" id="ARBA00023242"/>
    </source>
</evidence>